<name>A0ABS6IZ84_9RHOB</name>
<evidence type="ECO:0000313" key="3">
    <source>
        <dbReference type="EMBL" id="MBU9696607.1"/>
    </source>
</evidence>
<dbReference type="Pfam" id="PF00881">
    <property type="entry name" value="Nitroreductase"/>
    <property type="match status" value="1"/>
</dbReference>
<keyword evidence="1" id="KW-0732">Signal</keyword>
<evidence type="ECO:0000256" key="1">
    <source>
        <dbReference type="SAM" id="SignalP"/>
    </source>
</evidence>
<sequence>MQPPTGPKIPLSRRHLLLTAGLAVTLPAAPVQAASPPELTVTEALQSRRSVRAFADRRIDPALLAELLWAGFGINRAKEGLHTAPSWRGAADVIVHAATADGVTVYDPRQDAARVWKADDIRARLSSQPFVATAPVCLILVSDLRRLDAAGPDDQKRLYAMVDAAMVSENTYLFAAARGLGTCLVGGIDRDAISAGLGLARHEYPTFVQPVGWPA</sequence>
<feature type="chain" id="PRO_5045285422" evidence="1">
    <location>
        <begin position="34"/>
        <end position="215"/>
    </location>
</feature>
<dbReference type="SUPFAM" id="SSF55469">
    <property type="entry name" value="FMN-dependent nitroreductase-like"/>
    <property type="match status" value="1"/>
</dbReference>
<dbReference type="PANTHER" id="PTHR43745:SF2">
    <property type="entry name" value="NITROREDUCTASE MJ1384-RELATED"/>
    <property type="match status" value="1"/>
</dbReference>
<dbReference type="PROSITE" id="PS51318">
    <property type="entry name" value="TAT"/>
    <property type="match status" value="1"/>
</dbReference>
<dbReference type="Gene3D" id="3.40.109.10">
    <property type="entry name" value="NADH Oxidase"/>
    <property type="match status" value="1"/>
</dbReference>
<protein>
    <submittedName>
        <fullName evidence="3">Nitroreductase family protein</fullName>
    </submittedName>
</protein>
<dbReference type="InterPro" id="IPR052544">
    <property type="entry name" value="Bacteriocin_Proc_Enz"/>
</dbReference>
<dbReference type="InterPro" id="IPR029479">
    <property type="entry name" value="Nitroreductase"/>
</dbReference>
<organism evidence="3 4">
    <name type="scientific">Paragemmobacter amnigenus</name>
    <dbReference type="NCBI Taxonomy" id="2852097"/>
    <lineage>
        <taxon>Bacteria</taxon>
        <taxon>Pseudomonadati</taxon>
        <taxon>Pseudomonadota</taxon>
        <taxon>Alphaproteobacteria</taxon>
        <taxon>Rhodobacterales</taxon>
        <taxon>Paracoccaceae</taxon>
        <taxon>Paragemmobacter</taxon>
    </lineage>
</organism>
<dbReference type="InterPro" id="IPR006311">
    <property type="entry name" value="TAT_signal"/>
</dbReference>
<comment type="caution">
    <text evidence="3">The sequence shown here is derived from an EMBL/GenBank/DDBJ whole genome shotgun (WGS) entry which is preliminary data.</text>
</comment>
<evidence type="ECO:0000259" key="2">
    <source>
        <dbReference type="Pfam" id="PF00881"/>
    </source>
</evidence>
<dbReference type="EMBL" id="JAAATX020000001">
    <property type="protein sequence ID" value="MBU9696607.1"/>
    <property type="molecule type" value="Genomic_DNA"/>
</dbReference>
<dbReference type="RefSeq" id="WP_161760646.1">
    <property type="nucleotide sequence ID" value="NZ_JAAATX020000001.1"/>
</dbReference>
<feature type="domain" description="Nitroreductase" evidence="2">
    <location>
        <begin position="46"/>
        <end position="213"/>
    </location>
</feature>
<accession>A0ABS6IZ84</accession>
<dbReference type="InterPro" id="IPR000415">
    <property type="entry name" value="Nitroreductase-like"/>
</dbReference>
<dbReference type="Proteomes" id="UP000731907">
    <property type="component" value="Unassembled WGS sequence"/>
</dbReference>
<gene>
    <name evidence="3" type="ORF">GU927_001980</name>
</gene>
<keyword evidence="4" id="KW-1185">Reference proteome</keyword>
<proteinExistence type="predicted"/>
<evidence type="ECO:0000313" key="4">
    <source>
        <dbReference type="Proteomes" id="UP000731907"/>
    </source>
</evidence>
<reference evidence="3 4" key="1">
    <citation type="submission" date="2021-06" db="EMBL/GenBank/DDBJ databases">
        <title>Rhodobacteraceae bacterium strain HSP-20.</title>
        <authorList>
            <person name="Chen W.-M."/>
        </authorList>
    </citation>
    <scope>NUCLEOTIDE SEQUENCE [LARGE SCALE GENOMIC DNA]</scope>
    <source>
        <strain evidence="3 4">HSP-20</strain>
    </source>
</reference>
<dbReference type="PANTHER" id="PTHR43745">
    <property type="entry name" value="NITROREDUCTASE MJ1384-RELATED"/>
    <property type="match status" value="1"/>
</dbReference>
<feature type="signal peptide" evidence="1">
    <location>
        <begin position="1"/>
        <end position="33"/>
    </location>
</feature>